<dbReference type="Gene3D" id="1.10.630.10">
    <property type="entry name" value="Cytochrome P450"/>
    <property type="match status" value="1"/>
</dbReference>
<dbReference type="CDD" id="cd11065">
    <property type="entry name" value="CYP64-like"/>
    <property type="match status" value="1"/>
</dbReference>
<dbReference type="InterPro" id="IPR036396">
    <property type="entry name" value="Cyt_P450_sf"/>
</dbReference>
<dbReference type="Pfam" id="PF00067">
    <property type="entry name" value="p450"/>
    <property type="match status" value="1"/>
</dbReference>
<keyword evidence="5 13" id="KW-0349">Heme</keyword>
<dbReference type="AlphaFoldDB" id="A0A4R0RBS7"/>
<comment type="subcellular location">
    <subcellularLocation>
        <location evidence="2">Membrane</location>
        <topology evidence="2">Single-pass membrane protein</topology>
    </subcellularLocation>
</comment>
<dbReference type="PANTHER" id="PTHR46300">
    <property type="entry name" value="P450, PUTATIVE (EUROFUNG)-RELATED-RELATED"/>
    <property type="match status" value="1"/>
</dbReference>
<dbReference type="GO" id="GO:0004497">
    <property type="term" value="F:monooxygenase activity"/>
    <property type="evidence" value="ECO:0007669"/>
    <property type="project" value="UniProtKB-KW"/>
</dbReference>
<protein>
    <recommendedName>
        <fullName evidence="17">Cytochrome P450</fullName>
    </recommendedName>
</protein>
<dbReference type="PRINTS" id="PR00463">
    <property type="entry name" value="EP450I"/>
</dbReference>
<dbReference type="OrthoDB" id="1055148at2759"/>
<comment type="similarity">
    <text evidence="4 14">Belongs to the cytochrome P450 family.</text>
</comment>
<keyword evidence="10 13" id="KW-0408">Iron</keyword>
<evidence type="ECO:0000256" key="10">
    <source>
        <dbReference type="ARBA" id="ARBA00023004"/>
    </source>
</evidence>
<dbReference type="GO" id="GO:0016705">
    <property type="term" value="F:oxidoreductase activity, acting on paired donors, with incorporation or reduction of molecular oxygen"/>
    <property type="evidence" value="ECO:0007669"/>
    <property type="project" value="InterPro"/>
</dbReference>
<evidence type="ECO:0000256" key="5">
    <source>
        <dbReference type="ARBA" id="ARBA00022617"/>
    </source>
</evidence>
<evidence type="ECO:0000256" key="14">
    <source>
        <dbReference type="RuleBase" id="RU000461"/>
    </source>
</evidence>
<dbReference type="GO" id="GO:0005506">
    <property type="term" value="F:iron ion binding"/>
    <property type="evidence" value="ECO:0007669"/>
    <property type="project" value="InterPro"/>
</dbReference>
<feature type="binding site" description="axial binding residue" evidence="13">
    <location>
        <position position="436"/>
    </location>
    <ligand>
        <name>heme</name>
        <dbReference type="ChEBI" id="CHEBI:30413"/>
    </ligand>
    <ligandPart>
        <name>Fe</name>
        <dbReference type="ChEBI" id="CHEBI:18248"/>
    </ligandPart>
</feature>
<dbReference type="EMBL" id="RWJN01000240">
    <property type="protein sequence ID" value="TCD64376.1"/>
    <property type="molecule type" value="Genomic_DNA"/>
</dbReference>
<evidence type="ECO:0000256" key="12">
    <source>
        <dbReference type="ARBA" id="ARBA00023136"/>
    </source>
</evidence>
<dbReference type="SUPFAM" id="SSF48264">
    <property type="entry name" value="Cytochrome P450"/>
    <property type="match status" value="1"/>
</dbReference>
<evidence type="ECO:0000256" key="2">
    <source>
        <dbReference type="ARBA" id="ARBA00004167"/>
    </source>
</evidence>
<proteinExistence type="inferred from homology"/>
<evidence type="ECO:0000256" key="4">
    <source>
        <dbReference type="ARBA" id="ARBA00010617"/>
    </source>
</evidence>
<keyword evidence="16" id="KW-1185">Reference proteome</keyword>
<comment type="pathway">
    <text evidence="3">Secondary metabolite biosynthesis.</text>
</comment>
<keyword evidence="6" id="KW-0812">Transmembrane</keyword>
<evidence type="ECO:0000256" key="7">
    <source>
        <dbReference type="ARBA" id="ARBA00022723"/>
    </source>
</evidence>
<organism evidence="15 16">
    <name type="scientific">Steccherinum ochraceum</name>
    <dbReference type="NCBI Taxonomy" id="92696"/>
    <lineage>
        <taxon>Eukaryota</taxon>
        <taxon>Fungi</taxon>
        <taxon>Dikarya</taxon>
        <taxon>Basidiomycota</taxon>
        <taxon>Agaricomycotina</taxon>
        <taxon>Agaricomycetes</taxon>
        <taxon>Polyporales</taxon>
        <taxon>Steccherinaceae</taxon>
        <taxon>Steccherinum</taxon>
    </lineage>
</organism>
<comment type="caution">
    <text evidence="15">The sequence shown here is derived from an EMBL/GenBank/DDBJ whole genome shotgun (WGS) entry which is preliminary data.</text>
</comment>
<evidence type="ECO:0000256" key="8">
    <source>
        <dbReference type="ARBA" id="ARBA00022989"/>
    </source>
</evidence>
<keyword evidence="7 13" id="KW-0479">Metal-binding</keyword>
<name>A0A4R0RBS7_9APHY</name>
<evidence type="ECO:0000313" key="16">
    <source>
        <dbReference type="Proteomes" id="UP000292702"/>
    </source>
</evidence>
<dbReference type="PRINTS" id="PR00385">
    <property type="entry name" value="P450"/>
</dbReference>
<evidence type="ECO:0008006" key="17">
    <source>
        <dbReference type="Google" id="ProtNLM"/>
    </source>
</evidence>
<accession>A0A4R0RBS7</accession>
<dbReference type="GO" id="GO:0020037">
    <property type="term" value="F:heme binding"/>
    <property type="evidence" value="ECO:0007669"/>
    <property type="project" value="InterPro"/>
</dbReference>
<dbReference type="Proteomes" id="UP000292702">
    <property type="component" value="Unassembled WGS sequence"/>
</dbReference>
<dbReference type="PANTHER" id="PTHR46300:SF7">
    <property type="entry name" value="P450, PUTATIVE (EUROFUNG)-RELATED"/>
    <property type="match status" value="1"/>
</dbReference>
<dbReference type="InterPro" id="IPR001128">
    <property type="entry name" value="Cyt_P450"/>
</dbReference>
<evidence type="ECO:0000256" key="9">
    <source>
        <dbReference type="ARBA" id="ARBA00023002"/>
    </source>
</evidence>
<gene>
    <name evidence="15" type="ORF">EIP91_004207</name>
</gene>
<evidence type="ECO:0000256" key="1">
    <source>
        <dbReference type="ARBA" id="ARBA00001971"/>
    </source>
</evidence>
<keyword evidence="12" id="KW-0472">Membrane</keyword>
<sequence length="510" mass="57029">MDLFIGVAVFAVVLWYAFLYTRRHEAPRIPVLPSKSILGHMPAPGVTIYEWLAKASKQYGPVFGIRILFVNMVTVNTAEAMREFFEARSSIYSGRRAPKMAELAGMSEGVLFQQDPHQLRQGRKFLASGLQPSALKAYQHVLHVHVVHFLDRVLRAPTKILTLVPMLPTGIALEIAYGYRLKDEKDPFVQRARKSVNRFIQATAMSLEDGFIVNWMPLLSYLPSFLPGMSFKTTAAEWDVWSKANAAEGFNTVKQDVANGTARPSLLQRALEDQKGTYDEYLLMRTATQVYSGGSDTTTSALKTFVLAMTLYPEAQAKAQAEIDHHMANKGAGRLPNYASDRDDLPYVHALVREVMRWHMPAPMTTRTATEDNVYKGYLVKKGTTLVVNMWSILHDEDVFPDHEVFRPERWLDGTLLAKFDADPLDVAFGFGRRVCPGKYLAIDMLFTAIVSTLTVFDIRKAKDTAGNDIVPKEEYTNRAIVAPLPFPCVVTARSDAAKQLVDNAMSAIA</sequence>
<comment type="cofactor">
    <cofactor evidence="1 13">
        <name>heme</name>
        <dbReference type="ChEBI" id="CHEBI:30413"/>
    </cofactor>
</comment>
<dbReference type="GO" id="GO:0016020">
    <property type="term" value="C:membrane"/>
    <property type="evidence" value="ECO:0007669"/>
    <property type="project" value="UniProtKB-SubCell"/>
</dbReference>
<keyword evidence="11 14" id="KW-0503">Monooxygenase</keyword>
<evidence type="ECO:0000256" key="6">
    <source>
        <dbReference type="ARBA" id="ARBA00022692"/>
    </source>
</evidence>
<evidence type="ECO:0000256" key="3">
    <source>
        <dbReference type="ARBA" id="ARBA00005179"/>
    </source>
</evidence>
<evidence type="ECO:0000313" key="15">
    <source>
        <dbReference type="EMBL" id="TCD64376.1"/>
    </source>
</evidence>
<keyword evidence="9 14" id="KW-0560">Oxidoreductase</keyword>
<evidence type="ECO:0000256" key="11">
    <source>
        <dbReference type="ARBA" id="ARBA00023033"/>
    </source>
</evidence>
<keyword evidence="8" id="KW-1133">Transmembrane helix</keyword>
<dbReference type="InterPro" id="IPR050364">
    <property type="entry name" value="Cytochrome_P450_fung"/>
</dbReference>
<dbReference type="STRING" id="92696.A0A4R0RBS7"/>
<dbReference type="PROSITE" id="PS00086">
    <property type="entry name" value="CYTOCHROME_P450"/>
    <property type="match status" value="1"/>
</dbReference>
<reference evidence="15 16" key="1">
    <citation type="submission" date="2018-11" db="EMBL/GenBank/DDBJ databases">
        <title>Genome assembly of Steccherinum ochraceum LE-BIN_3174, the white-rot fungus of the Steccherinaceae family (The Residual Polyporoid clade, Polyporales, Basidiomycota).</title>
        <authorList>
            <person name="Fedorova T.V."/>
            <person name="Glazunova O.A."/>
            <person name="Landesman E.O."/>
            <person name="Moiseenko K.V."/>
            <person name="Psurtseva N.V."/>
            <person name="Savinova O.S."/>
            <person name="Shakhova N.V."/>
            <person name="Tyazhelova T.V."/>
            <person name="Vasina D.V."/>
        </authorList>
    </citation>
    <scope>NUCLEOTIDE SEQUENCE [LARGE SCALE GENOMIC DNA]</scope>
    <source>
        <strain evidence="15 16">LE-BIN_3174</strain>
    </source>
</reference>
<dbReference type="InterPro" id="IPR002401">
    <property type="entry name" value="Cyt_P450_E_grp-I"/>
</dbReference>
<dbReference type="InterPro" id="IPR017972">
    <property type="entry name" value="Cyt_P450_CS"/>
</dbReference>
<evidence type="ECO:0000256" key="13">
    <source>
        <dbReference type="PIRSR" id="PIRSR602401-1"/>
    </source>
</evidence>